<evidence type="ECO:0000313" key="2">
    <source>
        <dbReference type="Proteomes" id="UP000326837"/>
    </source>
</evidence>
<gene>
    <name evidence="1" type="ORF">PLANPX_3600</name>
</gene>
<dbReference type="EMBL" id="AP021861">
    <property type="protein sequence ID" value="BBO33988.1"/>
    <property type="molecule type" value="Genomic_DNA"/>
</dbReference>
<keyword evidence="2" id="KW-1185">Reference proteome</keyword>
<organism evidence="1 2">
    <name type="scientific">Lacipirellula parvula</name>
    <dbReference type="NCBI Taxonomy" id="2650471"/>
    <lineage>
        <taxon>Bacteria</taxon>
        <taxon>Pseudomonadati</taxon>
        <taxon>Planctomycetota</taxon>
        <taxon>Planctomycetia</taxon>
        <taxon>Pirellulales</taxon>
        <taxon>Lacipirellulaceae</taxon>
        <taxon>Lacipirellula</taxon>
    </lineage>
</organism>
<proteinExistence type="predicted"/>
<dbReference type="AlphaFoldDB" id="A0A5K7XBV1"/>
<dbReference type="Proteomes" id="UP000326837">
    <property type="component" value="Chromosome"/>
</dbReference>
<dbReference type="KEGG" id="lpav:PLANPX_3600"/>
<name>A0A5K7XBV1_9BACT</name>
<sequence>MNHDGTTGTTMRVVLQSELSQVSHFAFLATLIVSCCLAES</sequence>
<accession>A0A5K7XBV1</accession>
<protein>
    <submittedName>
        <fullName evidence="1">Uncharacterized protein</fullName>
    </submittedName>
</protein>
<evidence type="ECO:0000313" key="1">
    <source>
        <dbReference type="EMBL" id="BBO33988.1"/>
    </source>
</evidence>
<reference evidence="2" key="1">
    <citation type="submission" date="2019-10" db="EMBL/GenBank/DDBJ databases">
        <title>Lacipirellula parvula gen. nov., sp. nov., representing a lineage of planctomycetes widespread in freshwater anoxic habitats, and description of the family Lacipirellulaceae.</title>
        <authorList>
            <person name="Dedysh S.N."/>
            <person name="Kulichevskaya I.S."/>
            <person name="Beletsky A.V."/>
            <person name="Rakitin A.L."/>
            <person name="Mardanov A.V."/>
            <person name="Ivanova A.A."/>
            <person name="Saltykova V.X."/>
            <person name="Rijpstra W.I.C."/>
            <person name="Sinninghe Damste J.S."/>
            <person name="Ravin N.V."/>
        </authorList>
    </citation>
    <scope>NUCLEOTIDE SEQUENCE [LARGE SCALE GENOMIC DNA]</scope>
    <source>
        <strain evidence="2">PX69</strain>
    </source>
</reference>